<dbReference type="AlphaFoldDB" id="A0A1Y2A011"/>
<gene>
    <name evidence="2" type="ORF">BCR33DRAFT_751521</name>
</gene>
<accession>A0A1Y2A011</accession>
<proteinExistence type="predicted"/>
<protein>
    <submittedName>
        <fullName evidence="2">Uncharacterized protein</fullName>
    </submittedName>
</protein>
<dbReference type="EMBL" id="MCGO01000310">
    <property type="protein sequence ID" value="ORY15647.1"/>
    <property type="molecule type" value="Genomic_DNA"/>
</dbReference>
<dbReference type="Proteomes" id="UP000193642">
    <property type="component" value="Unassembled WGS sequence"/>
</dbReference>
<organism evidence="2 3">
    <name type="scientific">Rhizoclosmatium globosum</name>
    <dbReference type="NCBI Taxonomy" id="329046"/>
    <lineage>
        <taxon>Eukaryota</taxon>
        <taxon>Fungi</taxon>
        <taxon>Fungi incertae sedis</taxon>
        <taxon>Chytridiomycota</taxon>
        <taxon>Chytridiomycota incertae sedis</taxon>
        <taxon>Chytridiomycetes</taxon>
        <taxon>Chytridiales</taxon>
        <taxon>Chytriomycetaceae</taxon>
        <taxon>Rhizoclosmatium</taxon>
    </lineage>
</organism>
<evidence type="ECO:0000313" key="3">
    <source>
        <dbReference type="Proteomes" id="UP000193642"/>
    </source>
</evidence>
<comment type="caution">
    <text evidence="2">The sequence shown here is derived from an EMBL/GenBank/DDBJ whole genome shotgun (WGS) entry which is preliminary data.</text>
</comment>
<feature type="compositionally biased region" description="Low complexity" evidence="1">
    <location>
        <begin position="15"/>
        <end position="26"/>
    </location>
</feature>
<evidence type="ECO:0000256" key="1">
    <source>
        <dbReference type="SAM" id="MobiDB-lite"/>
    </source>
</evidence>
<keyword evidence="3" id="KW-1185">Reference proteome</keyword>
<name>A0A1Y2A011_9FUNG</name>
<evidence type="ECO:0000313" key="2">
    <source>
        <dbReference type="EMBL" id="ORY15647.1"/>
    </source>
</evidence>
<dbReference type="OrthoDB" id="10337867at2759"/>
<reference evidence="2 3" key="1">
    <citation type="submission" date="2016-07" db="EMBL/GenBank/DDBJ databases">
        <title>Pervasive Adenine N6-methylation of Active Genes in Fungi.</title>
        <authorList>
            <consortium name="DOE Joint Genome Institute"/>
            <person name="Mondo S.J."/>
            <person name="Dannebaum R.O."/>
            <person name="Kuo R.C."/>
            <person name="Labutti K."/>
            <person name="Haridas S."/>
            <person name="Kuo A."/>
            <person name="Salamov A."/>
            <person name="Ahrendt S.R."/>
            <person name="Lipzen A."/>
            <person name="Sullivan W."/>
            <person name="Andreopoulos W.B."/>
            <person name="Clum A."/>
            <person name="Lindquist E."/>
            <person name="Daum C."/>
            <person name="Ramamoorthy G.K."/>
            <person name="Gryganskyi A."/>
            <person name="Culley D."/>
            <person name="Magnuson J.K."/>
            <person name="James T.Y."/>
            <person name="O'Malley M.A."/>
            <person name="Stajich J.E."/>
            <person name="Spatafora J.W."/>
            <person name="Visel A."/>
            <person name="Grigoriev I.V."/>
        </authorList>
    </citation>
    <scope>NUCLEOTIDE SEQUENCE [LARGE SCALE GENOMIC DNA]</scope>
    <source>
        <strain evidence="2 3">JEL800</strain>
    </source>
</reference>
<sequence>MESTADALDQMFTSFSESSHSSTTHSSKGDYSTELPSLNKLKSTESVWIATTKERNPTTEHHQINHSTPYKHATIVPNPSLFTNANLKQRPVKSGFFDSTAHRTSTEETLVFSDFFDLGSDDDKEIDEDDLDDITQTHPLQQNNNDDDDQLADIFQSVLKLNSFSSMEQPQLVHLSDLDVCKDYNPLDSFQTEPLDLSPTRIPETKEHLDDVHEFLESMGLLRDVDGRKDDVGGLSGVLDENMRHGHSEATAFASAFEQDTLMSGLMHGMSRADSGVSGEVYGSMEASTISPQTDTESEMDENSGLKEYHAIPKSSFDENHLLDGLLGSLSSGSIEDIDVENCELKDSDDAFTTLLNEHLVAIKSGIAKESTNQFHFQHNFDT</sequence>
<feature type="region of interest" description="Disordered" evidence="1">
    <location>
        <begin position="15"/>
        <end position="36"/>
    </location>
</feature>